<dbReference type="PANTHER" id="PTHR12772">
    <property type="entry name" value="DNA REPLICATION COMPLEX GINS PROTEIN PSF2"/>
    <property type="match status" value="1"/>
</dbReference>
<dbReference type="Gene3D" id="1.20.58.1020">
    <property type="match status" value="1"/>
</dbReference>
<gene>
    <name evidence="10" type="ORF">HANVADRAFT_51102</name>
</gene>
<evidence type="ECO:0000259" key="8">
    <source>
        <dbReference type="Pfam" id="PF05916"/>
    </source>
</evidence>
<comment type="subcellular location">
    <subcellularLocation>
        <location evidence="1">Nucleus</location>
    </subcellularLocation>
</comment>
<reference evidence="11" key="1">
    <citation type="journal article" date="2016" name="Proc. Natl. Acad. Sci. U.S.A.">
        <title>Comparative genomics of biotechnologically important yeasts.</title>
        <authorList>
            <person name="Riley R."/>
            <person name="Haridas S."/>
            <person name="Wolfe K.H."/>
            <person name="Lopes M.R."/>
            <person name="Hittinger C.T."/>
            <person name="Goeker M."/>
            <person name="Salamov A.A."/>
            <person name="Wisecaver J.H."/>
            <person name="Long T.M."/>
            <person name="Calvey C.H."/>
            <person name="Aerts A.L."/>
            <person name="Barry K.W."/>
            <person name="Choi C."/>
            <person name="Clum A."/>
            <person name="Coughlan A.Y."/>
            <person name="Deshpande S."/>
            <person name="Douglass A.P."/>
            <person name="Hanson S.J."/>
            <person name="Klenk H.-P."/>
            <person name="LaButti K.M."/>
            <person name="Lapidus A."/>
            <person name="Lindquist E.A."/>
            <person name="Lipzen A.M."/>
            <person name="Meier-Kolthoff J.P."/>
            <person name="Ohm R.A."/>
            <person name="Otillar R.P."/>
            <person name="Pangilinan J.L."/>
            <person name="Peng Y."/>
            <person name="Rokas A."/>
            <person name="Rosa C.A."/>
            <person name="Scheuner C."/>
            <person name="Sibirny A.A."/>
            <person name="Slot J.C."/>
            <person name="Stielow J.B."/>
            <person name="Sun H."/>
            <person name="Kurtzman C.P."/>
            <person name="Blackwell M."/>
            <person name="Grigoriev I.V."/>
            <person name="Jeffries T.W."/>
        </authorList>
    </citation>
    <scope>NUCLEOTIDE SEQUENCE [LARGE SCALE GENOMIC DNA]</scope>
    <source>
        <strain evidence="11">NRRL Y-1626</strain>
    </source>
</reference>
<evidence type="ECO:0000313" key="10">
    <source>
        <dbReference type="EMBL" id="OBA29196.1"/>
    </source>
</evidence>
<dbReference type="InterPro" id="IPR021151">
    <property type="entry name" value="GINS_A"/>
</dbReference>
<evidence type="ECO:0000256" key="7">
    <source>
        <dbReference type="SAM" id="MobiDB-lite"/>
    </source>
</evidence>
<dbReference type="CDD" id="cd11712">
    <property type="entry name" value="GINS_A_psf2"/>
    <property type="match status" value="1"/>
</dbReference>
<evidence type="ECO:0000256" key="3">
    <source>
        <dbReference type="ARBA" id="ARBA00013969"/>
    </source>
</evidence>
<dbReference type="PIRSF" id="PIRSF028998">
    <property type="entry name" value="GINS_Psf2_subgr"/>
    <property type="match status" value="1"/>
</dbReference>
<dbReference type="EMBL" id="LXPE01000001">
    <property type="protein sequence ID" value="OBA29196.1"/>
    <property type="molecule type" value="Genomic_DNA"/>
</dbReference>
<comment type="similarity">
    <text evidence="2">Belongs to the GINS2/PSF2 family.</text>
</comment>
<dbReference type="InterPro" id="IPR036224">
    <property type="entry name" value="GINS_bundle-like_dom_sf"/>
</dbReference>
<evidence type="ECO:0000256" key="2">
    <source>
        <dbReference type="ARBA" id="ARBA00010565"/>
    </source>
</evidence>
<dbReference type="InterPro" id="IPR007257">
    <property type="entry name" value="GINS_Psf2"/>
</dbReference>
<dbReference type="PANTHER" id="PTHR12772:SF0">
    <property type="entry name" value="DNA REPLICATION COMPLEX GINS PROTEIN PSF2"/>
    <property type="match status" value="1"/>
</dbReference>
<evidence type="ECO:0000256" key="1">
    <source>
        <dbReference type="ARBA" id="ARBA00004123"/>
    </source>
</evidence>
<keyword evidence="5" id="KW-0235">DNA replication</keyword>
<dbReference type="SUPFAM" id="SSF160059">
    <property type="entry name" value="PriA/YqbF domain"/>
    <property type="match status" value="1"/>
</dbReference>
<dbReference type="FunFam" id="1.20.58.1020:FF:000001">
    <property type="entry name" value="DNA replication complex GINS protein PSF2"/>
    <property type="match status" value="1"/>
</dbReference>
<dbReference type="InterPro" id="IPR056784">
    <property type="entry name" value="PSF2_N"/>
</dbReference>
<keyword evidence="11" id="KW-1185">Reference proteome</keyword>
<comment type="caution">
    <text evidence="10">The sequence shown here is derived from an EMBL/GenBank/DDBJ whole genome shotgun (WGS) entry which is preliminary data.</text>
</comment>
<sequence>MSLPERFQNNFLPEEIQFLVENELVKIVPAMDGKTSRSRKENITSKEKRRRKLLEIKRRQREEKQKEIYSDDEDNPYQEKKENNNRTNLDNDNLDLDLEMDELNKEEEEQRETTEYGSFDWSFITTDQNVLRNLSSSIPIEIPLWMAMILKKQRFCRMVTPSWLSVKRLKEYLQFERNNSYKFSALPWSWMVISKIFINQFPEDLPSEDKLSELRSVLQDIREIRMVKVQRGMEILNESHLQLDNLSLLEINEFRPFILTTMTRMKDLHKSSLTQEDLRDKPEERENIYNNDDKVPMDVDDYNMY</sequence>
<feature type="compositionally biased region" description="Basic and acidic residues" evidence="7">
    <location>
        <begin position="271"/>
        <end position="297"/>
    </location>
</feature>
<name>A0A1B7TKD3_9ASCO</name>
<dbReference type="Proteomes" id="UP000092321">
    <property type="component" value="Unassembled WGS sequence"/>
</dbReference>
<protein>
    <recommendedName>
        <fullName evidence="4">DNA replication complex GINS protein PSF2</fullName>
    </recommendedName>
    <alternativeName>
        <fullName evidence="3">DNA replication complex GINS protein psf2</fullName>
    </alternativeName>
</protein>
<evidence type="ECO:0000256" key="5">
    <source>
        <dbReference type="ARBA" id="ARBA00022705"/>
    </source>
</evidence>
<organism evidence="10 11">
    <name type="scientific">Hanseniaspora valbyensis NRRL Y-1626</name>
    <dbReference type="NCBI Taxonomy" id="766949"/>
    <lineage>
        <taxon>Eukaryota</taxon>
        <taxon>Fungi</taxon>
        <taxon>Dikarya</taxon>
        <taxon>Ascomycota</taxon>
        <taxon>Saccharomycotina</taxon>
        <taxon>Saccharomycetes</taxon>
        <taxon>Saccharomycodales</taxon>
        <taxon>Saccharomycodaceae</taxon>
        <taxon>Hanseniaspora</taxon>
    </lineage>
</organism>
<dbReference type="AlphaFoldDB" id="A0A1B7TKD3"/>
<dbReference type="Pfam" id="PF05916">
    <property type="entry name" value="Sld5"/>
    <property type="match status" value="1"/>
</dbReference>
<dbReference type="GO" id="GO:0006260">
    <property type="term" value="P:DNA replication"/>
    <property type="evidence" value="ECO:0007669"/>
    <property type="project" value="UniProtKB-KW"/>
</dbReference>
<accession>A0A1B7TKD3</accession>
<dbReference type="Pfam" id="PF25005">
    <property type="entry name" value="PSF2_N"/>
    <property type="match status" value="1"/>
</dbReference>
<keyword evidence="6" id="KW-0539">Nucleus</keyword>
<dbReference type="Gene3D" id="3.40.5.50">
    <property type="match status" value="1"/>
</dbReference>
<feature type="region of interest" description="Disordered" evidence="7">
    <location>
        <begin position="271"/>
        <end position="305"/>
    </location>
</feature>
<proteinExistence type="inferred from homology"/>
<evidence type="ECO:0000256" key="4">
    <source>
        <dbReference type="ARBA" id="ARBA00015139"/>
    </source>
</evidence>
<evidence type="ECO:0000259" key="9">
    <source>
        <dbReference type="Pfam" id="PF25005"/>
    </source>
</evidence>
<dbReference type="GO" id="GO:0000727">
    <property type="term" value="P:double-strand break repair via break-induced replication"/>
    <property type="evidence" value="ECO:0007669"/>
    <property type="project" value="TreeGrafter"/>
</dbReference>
<evidence type="ECO:0000256" key="6">
    <source>
        <dbReference type="ARBA" id="ARBA00023242"/>
    </source>
</evidence>
<dbReference type="GO" id="GO:0000811">
    <property type="term" value="C:GINS complex"/>
    <property type="evidence" value="ECO:0007669"/>
    <property type="project" value="TreeGrafter"/>
</dbReference>
<feature type="domain" description="DNA replication complex GINS protein PSF2 N-terminal" evidence="9">
    <location>
        <begin position="133"/>
        <end position="159"/>
    </location>
</feature>
<dbReference type="SUPFAM" id="SSF158573">
    <property type="entry name" value="GINS helical bundle-like"/>
    <property type="match status" value="1"/>
</dbReference>
<evidence type="ECO:0000313" key="11">
    <source>
        <dbReference type="Proteomes" id="UP000092321"/>
    </source>
</evidence>
<feature type="domain" description="GINS subunit" evidence="8">
    <location>
        <begin position="163"/>
        <end position="267"/>
    </location>
</feature>
<dbReference type="OrthoDB" id="1938138at2759"/>
<feature type="region of interest" description="Disordered" evidence="7">
    <location>
        <begin position="61"/>
        <end position="94"/>
    </location>
</feature>